<dbReference type="InterPro" id="IPR027939">
    <property type="entry name" value="NMT1/THI5"/>
</dbReference>
<dbReference type="PROSITE" id="PS51257">
    <property type="entry name" value="PROKAR_LIPOPROTEIN"/>
    <property type="match status" value="1"/>
</dbReference>
<dbReference type="GeneID" id="93753449"/>
<gene>
    <name evidence="3" type="ORF">CFY86_18790</name>
    <name evidence="4" type="ORF">LM286_10315</name>
</gene>
<feature type="chain" id="PRO_5044569705" evidence="1">
    <location>
        <begin position="26"/>
        <end position="327"/>
    </location>
</feature>
<feature type="signal peptide" evidence="1">
    <location>
        <begin position="1"/>
        <end position="25"/>
    </location>
</feature>
<organism evidence="3 5">
    <name type="scientific">Raoultella ornithinolytica</name>
    <name type="common">Klebsiella ornithinolytica</name>
    <dbReference type="NCBI Taxonomy" id="54291"/>
    <lineage>
        <taxon>Bacteria</taxon>
        <taxon>Pseudomonadati</taxon>
        <taxon>Pseudomonadota</taxon>
        <taxon>Gammaproteobacteria</taxon>
        <taxon>Enterobacterales</taxon>
        <taxon>Enterobacteriaceae</taxon>
        <taxon>Klebsiella/Raoultella group</taxon>
        <taxon>Raoultella</taxon>
    </lineage>
</organism>
<reference evidence="3 5" key="1">
    <citation type="submission" date="2017-07" db="EMBL/GenBank/DDBJ databases">
        <title>Raoultella ornithinolytica strain HH3 draft genome.</title>
        <authorList>
            <person name="Duceppe M.-O."/>
            <person name="Huang H."/>
            <person name="Phipps-Todd B."/>
        </authorList>
    </citation>
    <scope>NUCLEOTIDE SEQUENCE [LARGE SCALE GENOMIC DNA]</scope>
    <source>
        <strain evidence="3 5">HH3</strain>
    </source>
</reference>
<protein>
    <submittedName>
        <fullName evidence="3">ABC transporter substrate-binding protein</fullName>
    </submittedName>
</protein>
<evidence type="ECO:0000256" key="1">
    <source>
        <dbReference type="SAM" id="SignalP"/>
    </source>
</evidence>
<dbReference type="SUPFAM" id="SSF53850">
    <property type="entry name" value="Periplasmic binding protein-like II"/>
    <property type="match status" value="1"/>
</dbReference>
<name>A0A225UA18_RAOOR</name>
<dbReference type="Gene3D" id="3.40.190.10">
    <property type="entry name" value="Periplasmic binding protein-like II"/>
    <property type="match status" value="2"/>
</dbReference>
<evidence type="ECO:0000259" key="2">
    <source>
        <dbReference type="Pfam" id="PF09084"/>
    </source>
</evidence>
<dbReference type="Proteomes" id="UP001350972">
    <property type="component" value="Chromosome"/>
</dbReference>
<dbReference type="Proteomes" id="UP000229713">
    <property type="component" value="Unassembled WGS sequence"/>
</dbReference>
<dbReference type="Pfam" id="PF09084">
    <property type="entry name" value="NMT1"/>
    <property type="match status" value="1"/>
</dbReference>
<proteinExistence type="predicted"/>
<dbReference type="RefSeq" id="WP_004863655.1">
    <property type="nucleotide sequence ID" value="NZ_ABDFAB020000008.1"/>
</dbReference>
<sequence>MKNMRTPAYTMLALTAIAASASCLAAEKFTFLTNWYAQAEHGGFYQAQAKGLYKNAGLDVEIKMGGPQINVMQLMAAGQADCTLGDNGQALETWQAGVHAVTVATVFQHSPTVFITHDKVNNPAELKDKTFLLATEAYTSFWPWAKSELGLGNTKVRPYTFNVQPFLADKNLVQQGYVTSEPFSVAKGGQPFYVYPLSDWGYPPYGNSIICMADTIKKRPAAVAAFVKASMEGWKSYLQDPIAGNQLISKANPQMGAEQIAFGIAQMKKYQLVTGGDAMTDGIGIITQPRLKKTWDMLVKNKLIDASKVPFEQTYTLDMVKDAGVMP</sequence>
<evidence type="ECO:0000313" key="4">
    <source>
        <dbReference type="EMBL" id="WWC13671.1"/>
    </source>
</evidence>
<keyword evidence="1" id="KW-0732">Signal</keyword>
<evidence type="ECO:0000313" key="5">
    <source>
        <dbReference type="Proteomes" id="UP000229713"/>
    </source>
</evidence>
<evidence type="ECO:0000313" key="6">
    <source>
        <dbReference type="Proteomes" id="UP001350972"/>
    </source>
</evidence>
<keyword evidence="6" id="KW-1185">Reference proteome</keyword>
<dbReference type="EMBL" id="CP145163">
    <property type="protein sequence ID" value="WWC13671.1"/>
    <property type="molecule type" value="Genomic_DNA"/>
</dbReference>
<evidence type="ECO:0000313" key="3">
    <source>
        <dbReference type="EMBL" id="PIK82827.1"/>
    </source>
</evidence>
<dbReference type="EMBL" id="NKYI01000026">
    <property type="protein sequence ID" value="PIK82827.1"/>
    <property type="molecule type" value="Genomic_DNA"/>
</dbReference>
<accession>A0A225UA18</accession>
<dbReference type="PaxDb" id="1286170-RORB6_03535"/>
<feature type="domain" description="SsuA/THI5-like" evidence="2">
    <location>
        <begin position="39"/>
        <end position="241"/>
    </location>
</feature>
<dbReference type="PANTHER" id="PTHR31528:SF3">
    <property type="entry name" value="THIAMINE BIOSYNTHESIS PROTEIN HI_0357-RELATED"/>
    <property type="match status" value="1"/>
</dbReference>
<dbReference type="InterPro" id="IPR015168">
    <property type="entry name" value="SsuA/THI5"/>
</dbReference>
<reference evidence="4 6" key="2">
    <citation type="submission" date="2024-02" db="EMBL/GenBank/DDBJ databases">
        <title>Tn5403 promotes plasmid rearrangements and degradation of the Klebsiella pneumoniae carbapenemase (KPC) transposon Tn4401.</title>
        <authorList>
            <person name="Sheppard A.E."/>
            <person name="Barry K.E."/>
            <person name="Parikh H.I."/>
            <person name="Vegesana K."/>
            <person name="Sebra R."/>
            <person name="George S."/>
            <person name="Sanderson N.D."/>
            <person name="Stoesser N."/>
            <person name="Eyre D.W."/>
            <person name="Crook D.W."/>
            <person name="Walker A.S."/>
            <person name="Mathers A.J."/>
        </authorList>
    </citation>
    <scope>NUCLEOTIDE SEQUENCE [LARGE SCALE GENOMIC DNA]</scope>
    <source>
        <strain evidence="4 6">CAV1921</strain>
    </source>
</reference>
<dbReference type="AlphaFoldDB" id="A0A225UA18"/>
<dbReference type="GO" id="GO:0009228">
    <property type="term" value="P:thiamine biosynthetic process"/>
    <property type="evidence" value="ECO:0007669"/>
    <property type="project" value="InterPro"/>
</dbReference>
<dbReference type="PANTHER" id="PTHR31528">
    <property type="entry name" value="4-AMINO-5-HYDROXYMETHYL-2-METHYLPYRIMIDINE PHOSPHATE SYNTHASE THI11-RELATED"/>
    <property type="match status" value="1"/>
</dbReference>